<dbReference type="AlphaFoldDB" id="A0A4R4Z8N8"/>
<name>A0A4R4Z8N8_9ACTN</name>
<evidence type="ECO:0000313" key="1">
    <source>
        <dbReference type="EMBL" id="TDD54573.1"/>
    </source>
</evidence>
<keyword evidence="2" id="KW-1185">Reference proteome</keyword>
<reference evidence="1 2" key="1">
    <citation type="submission" date="2019-03" db="EMBL/GenBank/DDBJ databases">
        <title>Draft genome sequences of novel Actinobacteria.</title>
        <authorList>
            <person name="Sahin N."/>
            <person name="Ay H."/>
            <person name="Saygin H."/>
        </authorList>
    </citation>
    <scope>NUCLEOTIDE SEQUENCE [LARGE SCALE GENOMIC DNA]</scope>
    <source>
        <strain evidence="1 2">CH32</strain>
    </source>
</reference>
<comment type="caution">
    <text evidence="1">The sequence shown here is derived from an EMBL/GenBank/DDBJ whole genome shotgun (WGS) entry which is preliminary data.</text>
</comment>
<dbReference type="EMBL" id="SMKQ01000008">
    <property type="protein sequence ID" value="TDD54573.1"/>
    <property type="molecule type" value="Genomic_DNA"/>
</dbReference>
<dbReference type="OrthoDB" id="3539310at2"/>
<dbReference type="Proteomes" id="UP000295302">
    <property type="component" value="Unassembled WGS sequence"/>
</dbReference>
<proteinExistence type="predicted"/>
<dbReference type="RefSeq" id="WP_132609178.1">
    <property type="nucleotide sequence ID" value="NZ_SMKQ01000008.1"/>
</dbReference>
<organism evidence="1 2">
    <name type="scientific">Nonomuraea terrae</name>
    <dbReference type="NCBI Taxonomy" id="2530383"/>
    <lineage>
        <taxon>Bacteria</taxon>
        <taxon>Bacillati</taxon>
        <taxon>Actinomycetota</taxon>
        <taxon>Actinomycetes</taxon>
        <taxon>Streptosporangiales</taxon>
        <taxon>Streptosporangiaceae</taxon>
        <taxon>Nonomuraea</taxon>
    </lineage>
</organism>
<gene>
    <name evidence="1" type="ORF">E1286_05115</name>
</gene>
<accession>A0A4R4Z8N8</accession>
<protein>
    <submittedName>
        <fullName evidence="1">Uncharacterized protein</fullName>
    </submittedName>
</protein>
<sequence length="151" mass="15210">MALNGSGLFVATFVDMLDDTALDIDWTSDTDLKAALYTNSITTPDLTTAVGYGAAPFNVNEVSGAGYTAGGAVLTGTTLTGAAGVMTFDATDAQWAASTITAAEGVLIYDNSQTGKNGLVLVDLGSPYSTSNGTLLISWSASGIAAVDLVP</sequence>
<evidence type="ECO:0000313" key="2">
    <source>
        <dbReference type="Proteomes" id="UP000295302"/>
    </source>
</evidence>